<comment type="caution">
    <text evidence="2">The sequence shown here is derived from an EMBL/GenBank/DDBJ whole genome shotgun (WGS) entry which is preliminary data.</text>
</comment>
<keyword evidence="3" id="KW-1185">Reference proteome</keyword>
<proteinExistence type="predicted"/>
<gene>
    <name evidence="2" type="ORF">HAX54_008994</name>
</gene>
<dbReference type="EMBL" id="JACEIK010001480">
    <property type="protein sequence ID" value="MCD7469757.1"/>
    <property type="molecule type" value="Genomic_DNA"/>
</dbReference>
<reference evidence="2 3" key="1">
    <citation type="journal article" date="2021" name="BMC Genomics">
        <title>Datura genome reveals duplications of psychoactive alkaloid biosynthetic genes and high mutation rate following tissue culture.</title>
        <authorList>
            <person name="Rajewski A."/>
            <person name="Carter-House D."/>
            <person name="Stajich J."/>
            <person name="Litt A."/>
        </authorList>
    </citation>
    <scope>NUCLEOTIDE SEQUENCE [LARGE SCALE GENOMIC DNA]</scope>
    <source>
        <strain evidence="2">AR-01</strain>
    </source>
</reference>
<evidence type="ECO:0000313" key="2">
    <source>
        <dbReference type="EMBL" id="MCD7469757.1"/>
    </source>
</evidence>
<dbReference type="Proteomes" id="UP000823775">
    <property type="component" value="Unassembled WGS sequence"/>
</dbReference>
<organism evidence="2 3">
    <name type="scientific">Datura stramonium</name>
    <name type="common">Jimsonweed</name>
    <name type="synonym">Common thornapple</name>
    <dbReference type="NCBI Taxonomy" id="4076"/>
    <lineage>
        <taxon>Eukaryota</taxon>
        <taxon>Viridiplantae</taxon>
        <taxon>Streptophyta</taxon>
        <taxon>Embryophyta</taxon>
        <taxon>Tracheophyta</taxon>
        <taxon>Spermatophyta</taxon>
        <taxon>Magnoliopsida</taxon>
        <taxon>eudicotyledons</taxon>
        <taxon>Gunneridae</taxon>
        <taxon>Pentapetalae</taxon>
        <taxon>asterids</taxon>
        <taxon>lamiids</taxon>
        <taxon>Solanales</taxon>
        <taxon>Solanaceae</taxon>
        <taxon>Solanoideae</taxon>
        <taxon>Datureae</taxon>
        <taxon>Datura</taxon>
    </lineage>
</organism>
<feature type="chain" id="PRO_5046859785" evidence="1">
    <location>
        <begin position="20"/>
        <end position="68"/>
    </location>
</feature>
<accession>A0ABS8TGY6</accession>
<keyword evidence="1" id="KW-0732">Signal</keyword>
<evidence type="ECO:0000313" key="3">
    <source>
        <dbReference type="Proteomes" id="UP000823775"/>
    </source>
</evidence>
<evidence type="ECO:0000256" key="1">
    <source>
        <dbReference type="SAM" id="SignalP"/>
    </source>
</evidence>
<sequence>ETPICPWYGLLWILSSTLCYDVCSPTRPTMASGAGHALALGWGVTFPTSVNFDHFETFDHVYCLDTVR</sequence>
<protein>
    <submittedName>
        <fullName evidence="2">Uncharacterized protein</fullName>
    </submittedName>
</protein>
<feature type="non-terminal residue" evidence="2">
    <location>
        <position position="1"/>
    </location>
</feature>
<name>A0ABS8TGY6_DATST</name>
<feature type="signal peptide" evidence="1">
    <location>
        <begin position="1"/>
        <end position="19"/>
    </location>
</feature>